<name>A0A2V4B8R7_9PSEU</name>
<protein>
    <submittedName>
        <fullName evidence="1">Uncharacterized protein</fullName>
    </submittedName>
</protein>
<proteinExistence type="predicted"/>
<organism evidence="1 2">
    <name type="scientific">Prauserella muralis</name>
    <dbReference type="NCBI Taxonomy" id="588067"/>
    <lineage>
        <taxon>Bacteria</taxon>
        <taxon>Bacillati</taxon>
        <taxon>Actinomycetota</taxon>
        <taxon>Actinomycetes</taxon>
        <taxon>Pseudonocardiales</taxon>
        <taxon>Pseudonocardiaceae</taxon>
        <taxon>Prauserella</taxon>
    </lineage>
</organism>
<dbReference type="Proteomes" id="UP000249915">
    <property type="component" value="Unassembled WGS sequence"/>
</dbReference>
<dbReference type="AlphaFoldDB" id="A0A2V4B8R7"/>
<comment type="caution">
    <text evidence="1">The sequence shown here is derived from an EMBL/GenBank/DDBJ whole genome shotgun (WGS) entry which is preliminary data.</text>
</comment>
<evidence type="ECO:0000313" key="1">
    <source>
        <dbReference type="EMBL" id="PXY31815.1"/>
    </source>
</evidence>
<dbReference type="OrthoDB" id="5069709at2"/>
<keyword evidence="2" id="KW-1185">Reference proteome</keyword>
<accession>A0A2V4B8R7</accession>
<gene>
    <name evidence="1" type="ORF">BAY60_05625</name>
</gene>
<reference evidence="1 2" key="1">
    <citation type="submission" date="2016-07" db="EMBL/GenBank/DDBJ databases">
        <title>Draft genome sequence of Prauserella muralis DSM 45305, isolated from a mould-covered wall in an indoor environment.</title>
        <authorList>
            <person name="Ruckert C."/>
            <person name="Albersmeier A."/>
            <person name="Jiang C.-L."/>
            <person name="Jiang Y."/>
            <person name="Kalinowski J."/>
            <person name="Schneider O."/>
            <person name="Winkler A."/>
            <person name="Zotchev S.B."/>
        </authorList>
    </citation>
    <scope>NUCLEOTIDE SEQUENCE [LARGE SCALE GENOMIC DNA]</scope>
    <source>
        <strain evidence="1 2">DSM 45305</strain>
    </source>
</reference>
<dbReference type="RefSeq" id="WP_112279851.1">
    <property type="nucleotide sequence ID" value="NZ_MASW01000001.1"/>
</dbReference>
<evidence type="ECO:0000313" key="2">
    <source>
        <dbReference type="Proteomes" id="UP000249915"/>
    </source>
</evidence>
<sequence length="303" mass="30585">MSIIGDDPSTDNELVDSKTDARNQYDMLRSDASAAAGLALVASTLSPAMLAVTVPVGAATGQFDNMGSGTELAQGTSVATVIDAANQIKSGDWASVVASGAALGADALGAVADPIGAVAGQLIGWMLEHVEPLRMVLHQLSGNPDMVQGYADTWTNIADRTAGEGEHYLDRIPAETGDWVGPGGDAYRKSAVSTIQLCAGAAQGAEAVAAAAAKMKDVVASVRAAVRDILADLAGALVSAAIQAATVVLAPGAVKTILTRIATAGIKIAGWVTTLTVVITRLAGVVTDLVQALDELERAEQGG</sequence>
<dbReference type="EMBL" id="MASW01000001">
    <property type="protein sequence ID" value="PXY31815.1"/>
    <property type="molecule type" value="Genomic_DNA"/>
</dbReference>